<dbReference type="EMBL" id="CABITT030000003">
    <property type="protein sequence ID" value="VVA99136.1"/>
    <property type="molecule type" value="Genomic_DNA"/>
</dbReference>
<gene>
    <name evidence="2" type="ORF">ANE_LOCUS9581</name>
</gene>
<dbReference type="AlphaFoldDB" id="A0A565BE48"/>
<proteinExistence type="predicted"/>
<protein>
    <submittedName>
        <fullName evidence="2">Uncharacterized protein</fullName>
    </submittedName>
</protein>
<feature type="region of interest" description="Disordered" evidence="1">
    <location>
        <begin position="47"/>
        <end position="85"/>
    </location>
</feature>
<keyword evidence="3" id="KW-1185">Reference proteome</keyword>
<comment type="caution">
    <text evidence="2">The sequence shown here is derived from an EMBL/GenBank/DDBJ whole genome shotgun (WGS) entry which is preliminary data.</text>
</comment>
<evidence type="ECO:0000313" key="3">
    <source>
        <dbReference type="Proteomes" id="UP000489600"/>
    </source>
</evidence>
<evidence type="ECO:0000256" key="1">
    <source>
        <dbReference type="SAM" id="MobiDB-lite"/>
    </source>
</evidence>
<sequence length="85" mass="9278">MPKPPRKITQRITKALGVKKKIEHSLFRGCTIHKHVSLAREDPDMGNLALYGVHRPSPSETGPEEGQNSKDSTNPVVKGKPPADA</sequence>
<reference evidence="2" key="1">
    <citation type="submission" date="2019-07" db="EMBL/GenBank/DDBJ databases">
        <authorList>
            <person name="Dittberner H."/>
        </authorList>
    </citation>
    <scope>NUCLEOTIDE SEQUENCE [LARGE SCALE GENOMIC DNA]</scope>
</reference>
<accession>A0A565BE48</accession>
<organism evidence="2 3">
    <name type="scientific">Arabis nemorensis</name>
    <dbReference type="NCBI Taxonomy" id="586526"/>
    <lineage>
        <taxon>Eukaryota</taxon>
        <taxon>Viridiplantae</taxon>
        <taxon>Streptophyta</taxon>
        <taxon>Embryophyta</taxon>
        <taxon>Tracheophyta</taxon>
        <taxon>Spermatophyta</taxon>
        <taxon>Magnoliopsida</taxon>
        <taxon>eudicotyledons</taxon>
        <taxon>Gunneridae</taxon>
        <taxon>Pentapetalae</taxon>
        <taxon>rosids</taxon>
        <taxon>malvids</taxon>
        <taxon>Brassicales</taxon>
        <taxon>Brassicaceae</taxon>
        <taxon>Arabideae</taxon>
        <taxon>Arabis</taxon>
    </lineage>
</organism>
<dbReference type="Proteomes" id="UP000489600">
    <property type="component" value="Unassembled WGS sequence"/>
</dbReference>
<name>A0A565BE48_9BRAS</name>
<evidence type="ECO:0000313" key="2">
    <source>
        <dbReference type="EMBL" id="VVA99136.1"/>
    </source>
</evidence>